<gene>
    <name evidence="8" type="primary">traB</name>
    <name evidence="8" type="ORF">pYIC_27</name>
</gene>
<dbReference type="InterPro" id="IPR027417">
    <property type="entry name" value="P-loop_NTPase"/>
</dbReference>
<dbReference type="PANTHER" id="PTHR37937">
    <property type="entry name" value="CONJUGATIVE TRANSFER: DNA TRANSPORT"/>
    <property type="match status" value="1"/>
</dbReference>
<geneLocation type="plasmid" evidence="8">
    <name>KOPRI126573</name>
</geneLocation>
<evidence type="ECO:0000256" key="3">
    <source>
        <dbReference type="ARBA" id="ARBA00022692"/>
    </source>
</evidence>
<dbReference type="RefSeq" id="WP_011475369.1">
    <property type="nucleotide sequence ID" value="NC_016644.1"/>
</dbReference>
<dbReference type="PANTHER" id="PTHR37937:SF1">
    <property type="entry name" value="CONJUGATIVE TRANSFER: DNA TRANSPORT"/>
    <property type="match status" value="1"/>
</dbReference>
<evidence type="ECO:0000259" key="7">
    <source>
        <dbReference type="Pfam" id="PF10412"/>
    </source>
</evidence>
<keyword evidence="5 6" id="KW-0472">Membrane</keyword>
<feature type="transmembrane region" description="Helical" evidence="6">
    <location>
        <begin position="48"/>
        <end position="72"/>
    </location>
</feature>
<dbReference type="GO" id="GO:0005886">
    <property type="term" value="C:plasma membrane"/>
    <property type="evidence" value="ECO:0007669"/>
    <property type="project" value="UniProtKB-SubCell"/>
</dbReference>
<evidence type="ECO:0000256" key="5">
    <source>
        <dbReference type="ARBA" id="ARBA00023136"/>
    </source>
</evidence>
<evidence type="ECO:0000256" key="1">
    <source>
        <dbReference type="ARBA" id="ARBA00004651"/>
    </source>
</evidence>
<evidence type="ECO:0000256" key="4">
    <source>
        <dbReference type="ARBA" id="ARBA00022989"/>
    </source>
</evidence>
<comment type="subcellular location">
    <subcellularLocation>
        <location evidence="1">Cell membrane</location>
        <topology evidence="1">Multi-pass membrane protein</topology>
    </subcellularLocation>
</comment>
<feature type="transmembrane region" description="Helical" evidence="6">
    <location>
        <begin position="9"/>
        <end position="28"/>
    </location>
</feature>
<organism evidence="8">
    <name type="scientific">Pseudomonas sp. MC1</name>
    <dbReference type="NCBI Taxonomy" id="1123041"/>
    <lineage>
        <taxon>Bacteria</taxon>
        <taxon>Pseudomonadati</taxon>
        <taxon>Pseudomonadota</taxon>
        <taxon>Gammaproteobacteria</taxon>
        <taxon>Pseudomonadales</taxon>
        <taxon>Pseudomonadaceae</taxon>
        <taxon>Pseudomonas</taxon>
    </lineage>
</organism>
<dbReference type="Gene3D" id="3.40.50.300">
    <property type="entry name" value="P-loop containing nucleotide triphosphate hydrolases"/>
    <property type="match status" value="2"/>
</dbReference>
<dbReference type="EMBL" id="JN248563">
    <property type="protein sequence ID" value="AEV45868.1"/>
    <property type="molecule type" value="Genomic_DNA"/>
</dbReference>
<feature type="domain" description="Type IV secretion system coupling protein TraD DNA-binding" evidence="7">
    <location>
        <begin position="125"/>
        <end position="498"/>
    </location>
</feature>
<evidence type="ECO:0000256" key="2">
    <source>
        <dbReference type="ARBA" id="ARBA00022475"/>
    </source>
</evidence>
<protein>
    <submittedName>
        <fullName evidence="8">Putative plasmid transfer protein TraB</fullName>
    </submittedName>
</protein>
<accession>G9G7H7</accession>
<dbReference type="Pfam" id="PF10412">
    <property type="entry name" value="TrwB_AAD_bind"/>
    <property type="match status" value="1"/>
</dbReference>
<dbReference type="InterPro" id="IPR051539">
    <property type="entry name" value="T4SS-coupling_protein"/>
</dbReference>
<evidence type="ECO:0000256" key="6">
    <source>
        <dbReference type="SAM" id="Phobius"/>
    </source>
</evidence>
<proteinExistence type="predicted"/>
<keyword evidence="4 6" id="KW-1133">Transmembrane helix</keyword>
<keyword evidence="8" id="KW-0614">Plasmid</keyword>
<keyword evidence="2" id="KW-1003">Cell membrane</keyword>
<dbReference type="CDD" id="cd01127">
    <property type="entry name" value="TrwB_TraG_TraD_VirD4"/>
    <property type="match status" value="1"/>
</dbReference>
<dbReference type="AlphaFoldDB" id="G9G7H7"/>
<reference evidence="8" key="1">
    <citation type="submission" date="2011-07" db="EMBL/GenBank/DDBJ databases">
        <title>Complete nucleotide sequence and genetic organization of a catabolic plasmid from a psychrotolerant Pseudomonas species.</title>
        <authorList>
            <person name="Ahn E."/>
            <person name="Kim D."/>
            <person name="Kim E."/>
        </authorList>
    </citation>
    <scope>NUCLEOTIDE SEQUENCE</scope>
    <source>
        <strain evidence="8">MC1</strain>
        <plasmid evidence="8">KOPRI126573</plasmid>
    </source>
</reference>
<dbReference type="SUPFAM" id="SSF52540">
    <property type="entry name" value="P-loop containing nucleoside triphosphate hydrolases"/>
    <property type="match status" value="1"/>
</dbReference>
<evidence type="ECO:0000313" key="8">
    <source>
        <dbReference type="EMBL" id="AEV45868.1"/>
    </source>
</evidence>
<dbReference type="InterPro" id="IPR019476">
    <property type="entry name" value="T4SS_TraD_DNA-bd"/>
</dbReference>
<keyword evidence="3 6" id="KW-0812">Transmembrane</keyword>
<name>G9G7H7_9PSED</name>
<sequence>MHKREVDSAVMTAGFGLPIAGWAAGVYFAQMPLTPFPAAFKETLHNGWHNPIVLGATIATSAVAASLVYYLYEYCDDGFRGEQYQEFLRGSEIKNWHTVKAKVRRRNEKTNRERKKWGLAKSEPIMIGKLPMPLHLEDRNTMICASIGAGKSVTMEGMIASALKRGDRLAVVDPNGTFYSKFSFKGDSILNPFDERSVGWTIFNEIRGIHDFNRMAKSIIPPQVDPSDEQWCAYARDVLSDTMRKLKETNNPDQDTLVNLLVREDGDTIRAFLANTDSEGYFRDNAEKAIASIQFMMNKYIRPLRYMSKGEFSIYKWVNDPNAGNLFITWREDMRDTMKPLVATWIDTICATILSSEPMTGKRLWLFLDELQSLGKLESFVPAATKGRKHGLRMVGSLQDWSQLNASYGRDDAETLLSCFRNYVILAAANAKNAGMASEILGSHDVKRWRKSYTAGKLTRTEEVTRDEPVVQASEISNLPDLVAYVKFGEDFPITKVKTPYIDYKERAQAIMLTGQAAA</sequence>